<dbReference type="Proteomes" id="UP001321473">
    <property type="component" value="Unassembled WGS sequence"/>
</dbReference>
<gene>
    <name evidence="1" type="ORF">V5799_006779</name>
</gene>
<protein>
    <submittedName>
        <fullName evidence="1">Uncharacterized protein</fullName>
    </submittedName>
</protein>
<comment type="caution">
    <text evidence="1">The sequence shown here is derived from an EMBL/GenBank/DDBJ whole genome shotgun (WGS) entry which is preliminary data.</text>
</comment>
<evidence type="ECO:0000313" key="1">
    <source>
        <dbReference type="EMBL" id="KAK8766440.1"/>
    </source>
</evidence>
<accession>A0AAQ4DVF0</accession>
<sequence length="98" mass="11508">MCLNEFLNSFLNYIYKIGFGMHKKKAVYLDKKNAKERQHITPKAHRESEGLTQRLPQTAAVQVRRLANMACQVKRVPLQRHCDCFVQYKASWDQQNTP</sequence>
<dbReference type="AlphaFoldDB" id="A0AAQ4DVF0"/>
<proteinExistence type="predicted"/>
<evidence type="ECO:0000313" key="2">
    <source>
        <dbReference type="Proteomes" id="UP001321473"/>
    </source>
</evidence>
<dbReference type="EMBL" id="JARKHS020026343">
    <property type="protein sequence ID" value="KAK8766440.1"/>
    <property type="molecule type" value="Genomic_DNA"/>
</dbReference>
<reference evidence="1 2" key="1">
    <citation type="journal article" date="2023" name="Arcadia Sci">
        <title>De novo assembly of a long-read Amblyomma americanum tick genome.</title>
        <authorList>
            <person name="Chou S."/>
            <person name="Poskanzer K.E."/>
            <person name="Rollins M."/>
            <person name="Thuy-Boun P.S."/>
        </authorList>
    </citation>
    <scope>NUCLEOTIDE SEQUENCE [LARGE SCALE GENOMIC DNA]</scope>
    <source>
        <strain evidence="1">F_SG_1</strain>
        <tissue evidence="1">Salivary glands</tissue>
    </source>
</reference>
<name>A0AAQ4DVF0_AMBAM</name>
<keyword evidence="2" id="KW-1185">Reference proteome</keyword>
<organism evidence="1 2">
    <name type="scientific">Amblyomma americanum</name>
    <name type="common">Lone star tick</name>
    <dbReference type="NCBI Taxonomy" id="6943"/>
    <lineage>
        <taxon>Eukaryota</taxon>
        <taxon>Metazoa</taxon>
        <taxon>Ecdysozoa</taxon>
        <taxon>Arthropoda</taxon>
        <taxon>Chelicerata</taxon>
        <taxon>Arachnida</taxon>
        <taxon>Acari</taxon>
        <taxon>Parasitiformes</taxon>
        <taxon>Ixodida</taxon>
        <taxon>Ixodoidea</taxon>
        <taxon>Ixodidae</taxon>
        <taxon>Amblyomminae</taxon>
        <taxon>Amblyomma</taxon>
    </lineage>
</organism>